<evidence type="ECO:0000313" key="1">
    <source>
        <dbReference type="EnsemblPlants" id="AVESA.00010b.r2.1CG0117890.1.CDS"/>
    </source>
</evidence>
<keyword evidence="2" id="KW-1185">Reference proteome</keyword>
<reference evidence="1" key="2">
    <citation type="submission" date="2025-09" db="UniProtKB">
        <authorList>
            <consortium name="EnsemblPlants"/>
        </authorList>
    </citation>
    <scope>IDENTIFICATION</scope>
</reference>
<proteinExistence type="predicted"/>
<reference evidence="1" key="1">
    <citation type="submission" date="2021-05" db="EMBL/GenBank/DDBJ databases">
        <authorList>
            <person name="Scholz U."/>
            <person name="Mascher M."/>
            <person name="Fiebig A."/>
        </authorList>
    </citation>
    <scope>NUCLEOTIDE SEQUENCE [LARGE SCALE GENOMIC DNA]</scope>
</reference>
<organism evidence="1 2">
    <name type="scientific">Avena sativa</name>
    <name type="common">Oat</name>
    <dbReference type="NCBI Taxonomy" id="4498"/>
    <lineage>
        <taxon>Eukaryota</taxon>
        <taxon>Viridiplantae</taxon>
        <taxon>Streptophyta</taxon>
        <taxon>Embryophyta</taxon>
        <taxon>Tracheophyta</taxon>
        <taxon>Spermatophyta</taxon>
        <taxon>Magnoliopsida</taxon>
        <taxon>Liliopsida</taxon>
        <taxon>Poales</taxon>
        <taxon>Poaceae</taxon>
        <taxon>BOP clade</taxon>
        <taxon>Pooideae</taxon>
        <taxon>Poodae</taxon>
        <taxon>Poeae</taxon>
        <taxon>Poeae Chloroplast Group 1 (Aveneae type)</taxon>
        <taxon>Aveninae</taxon>
        <taxon>Avena</taxon>
    </lineage>
</organism>
<dbReference type="EnsemblPlants" id="AVESA.00010b.r2.1CG0117890.1">
    <property type="protein sequence ID" value="AVESA.00010b.r2.1CG0117890.1.CDS"/>
    <property type="gene ID" value="AVESA.00010b.r2.1CG0117890"/>
</dbReference>
<protein>
    <submittedName>
        <fullName evidence="1">Uncharacterized protein</fullName>
    </submittedName>
</protein>
<accession>A0ACD5TS12</accession>
<sequence>MARVSADRPQPPPPTTIRPSPHTDARAKQSRTQLPSHLASHPPPPTDTHRTGELGFGRRPSPASERARGMAGIRWPPEDPEMFPTRMLGTGVWAGAGGAGAGGGPAGGPPGEMASDDDRSVAADSWSIKSDYGSTLDDEQRYADTAEVLLASCPSSGSSASAAAPSACSSSLSAHHSSDFSFDKDVPDVVPAMLGLQNYHDGAYAEDLANYHERSHAEDWFGTEVMDVLVDWTKNLCASKDLPGCSVLDIGSGSGRLLQQLAKQGFSDLTGIDYSEAAIELARNLAIRDGFENINFLVDDVLESKLERRFELVMDEGTLDAIGLHPDGPVKRMMYWQSVASLVSPGGVLVITSCSRTRDELVQEVENFNQRKLGSPVSEGALASDAVVFKYLDHVQAYPNVDSSCIATVAFVHT</sequence>
<evidence type="ECO:0000313" key="2">
    <source>
        <dbReference type="Proteomes" id="UP001732700"/>
    </source>
</evidence>
<dbReference type="Proteomes" id="UP001732700">
    <property type="component" value="Chromosome 1C"/>
</dbReference>
<name>A0ACD5TS12_AVESA</name>